<reference evidence="2" key="1">
    <citation type="submission" date="2020-10" db="EMBL/GenBank/DDBJ databases">
        <title>Diverse heliorhodopsins detected via functional metagenomics in peat lake Actinobacteria, Chloroflexi and Archaea.</title>
        <authorList>
            <person name="Chazan A."/>
            <person name="Rozenberg A."/>
            <person name="Tahan R."/>
            <person name="Mannen K."/>
            <person name="Nagata T."/>
            <person name="Yaish S."/>
            <person name="Larom S."/>
            <person name="Kandori H."/>
            <person name="Inoue K."/>
            <person name="Beja O."/>
            <person name="Pushkarev A."/>
        </authorList>
    </citation>
    <scope>NUCLEOTIDE SEQUENCE</scope>
</reference>
<dbReference type="InterPro" id="IPR037401">
    <property type="entry name" value="SnoaL-like"/>
</dbReference>
<name>A0A871Y7E0_9ACTN</name>
<proteinExistence type="predicted"/>
<dbReference type="AlphaFoldDB" id="A0A871Y7E0"/>
<evidence type="ECO:0000259" key="1">
    <source>
        <dbReference type="Pfam" id="PF12680"/>
    </source>
</evidence>
<evidence type="ECO:0000313" key="2">
    <source>
        <dbReference type="EMBL" id="QOV08900.1"/>
    </source>
</evidence>
<accession>A0A871Y7E0</accession>
<dbReference type="Pfam" id="PF12680">
    <property type="entry name" value="SnoaL_2"/>
    <property type="match status" value="1"/>
</dbReference>
<dbReference type="SUPFAM" id="SSF54427">
    <property type="entry name" value="NTF2-like"/>
    <property type="match status" value="1"/>
</dbReference>
<organism evidence="2">
    <name type="scientific">uncultured Actinomycetes bacterium</name>
    <dbReference type="NCBI Taxonomy" id="152507"/>
    <lineage>
        <taxon>Bacteria</taxon>
        <taxon>Bacillati</taxon>
        <taxon>Actinomycetota</taxon>
        <taxon>Actinomycetes</taxon>
        <taxon>environmental samples</taxon>
    </lineage>
</organism>
<dbReference type="InterPro" id="IPR032710">
    <property type="entry name" value="NTF2-like_dom_sf"/>
</dbReference>
<sequence length="113" mass="12891">MTRQEIEFLARQFLAAYASKDIERISEMFDEMVILRDWNYEVVGFDAAVVEFKKNFDEAQTLELDIKNIFTHDSSAAVELEVVVNRDVKLHVVDVISFNAVGKVTSVVAYKGL</sequence>
<dbReference type="Gene3D" id="3.10.450.50">
    <property type="match status" value="1"/>
</dbReference>
<gene>
    <name evidence="2" type="ORF">HULAa55C9_00015</name>
</gene>
<dbReference type="EMBL" id="MW122876">
    <property type="protein sequence ID" value="QOV08900.1"/>
    <property type="molecule type" value="Genomic_DNA"/>
</dbReference>
<feature type="domain" description="SnoaL-like" evidence="1">
    <location>
        <begin position="10"/>
        <end position="106"/>
    </location>
</feature>
<protein>
    <recommendedName>
        <fullName evidence="1">SnoaL-like domain-containing protein</fullName>
    </recommendedName>
</protein>